<comment type="similarity">
    <text evidence="2">Belongs to the EamA transporter family.</text>
</comment>
<evidence type="ECO:0000256" key="5">
    <source>
        <dbReference type="ARBA" id="ARBA00023136"/>
    </source>
</evidence>
<evidence type="ECO:0000256" key="4">
    <source>
        <dbReference type="ARBA" id="ARBA00022989"/>
    </source>
</evidence>
<gene>
    <name evidence="9" type="ORF">E2R59_14060</name>
</gene>
<dbReference type="SUPFAM" id="SSF103481">
    <property type="entry name" value="Multidrug resistance efflux transporter EmrE"/>
    <property type="match status" value="2"/>
</dbReference>
<dbReference type="GO" id="GO:0016020">
    <property type="term" value="C:membrane"/>
    <property type="evidence" value="ECO:0007669"/>
    <property type="project" value="UniProtKB-SubCell"/>
</dbReference>
<name>A0A4R5YCV8_KOCRO</name>
<feature type="region of interest" description="Disordered" evidence="6">
    <location>
        <begin position="293"/>
        <end position="320"/>
    </location>
</feature>
<comment type="caution">
    <text evidence="9">The sequence shown here is derived from an EMBL/GenBank/DDBJ whole genome shotgun (WGS) entry which is preliminary data.</text>
</comment>
<evidence type="ECO:0000259" key="8">
    <source>
        <dbReference type="Pfam" id="PF00892"/>
    </source>
</evidence>
<feature type="transmembrane region" description="Helical" evidence="7">
    <location>
        <begin position="242"/>
        <end position="261"/>
    </location>
</feature>
<feature type="transmembrane region" description="Helical" evidence="7">
    <location>
        <begin position="178"/>
        <end position="200"/>
    </location>
</feature>
<comment type="subcellular location">
    <subcellularLocation>
        <location evidence="1">Membrane</location>
        <topology evidence="1">Multi-pass membrane protein</topology>
    </subcellularLocation>
</comment>
<dbReference type="RefSeq" id="WP_133411075.1">
    <property type="nucleotide sequence ID" value="NZ_SMZT01000006.1"/>
</dbReference>
<dbReference type="PANTHER" id="PTHR32322">
    <property type="entry name" value="INNER MEMBRANE TRANSPORTER"/>
    <property type="match status" value="1"/>
</dbReference>
<feature type="transmembrane region" description="Helical" evidence="7">
    <location>
        <begin position="39"/>
        <end position="57"/>
    </location>
</feature>
<feature type="transmembrane region" description="Helical" evidence="7">
    <location>
        <begin position="95"/>
        <end position="115"/>
    </location>
</feature>
<evidence type="ECO:0000313" key="9">
    <source>
        <dbReference type="EMBL" id="TDL41085.1"/>
    </source>
</evidence>
<dbReference type="InterPro" id="IPR000620">
    <property type="entry name" value="EamA_dom"/>
</dbReference>
<dbReference type="EMBL" id="SMZT01000006">
    <property type="protein sequence ID" value="TDL41085.1"/>
    <property type="molecule type" value="Genomic_DNA"/>
</dbReference>
<feature type="transmembrane region" description="Helical" evidence="7">
    <location>
        <begin position="147"/>
        <end position="166"/>
    </location>
</feature>
<keyword evidence="5 7" id="KW-0472">Membrane</keyword>
<evidence type="ECO:0000256" key="3">
    <source>
        <dbReference type="ARBA" id="ARBA00022692"/>
    </source>
</evidence>
<keyword evidence="3 7" id="KW-0812">Transmembrane</keyword>
<dbReference type="GeneID" id="64348546"/>
<dbReference type="InterPro" id="IPR050638">
    <property type="entry name" value="AA-Vitamin_Transporters"/>
</dbReference>
<dbReference type="InterPro" id="IPR037185">
    <property type="entry name" value="EmrE-like"/>
</dbReference>
<feature type="domain" description="EamA" evidence="8">
    <location>
        <begin position="149"/>
        <end position="280"/>
    </location>
</feature>
<evidence type="ECO:0000256" key="7">
    <source>
        <dbReference type="SAM" id="Phobius"/>
    </source>
</evidence>
<proteinExistence type="inferred from homology"/>
<sequence>MDHAPAGRARLILLGAVAPVVWGTTYVVTTELLPPDRPMTASLLRALPAGLLLLALTRQRPPQDWWGRFAVLALLNFGAFFPLLFLGAYRLPGGLAAVVGSAQPLVAALLLLLAFRQRTPLPRMLWALAAVAGVSVAVFAGTVTLDALGLAAAFAGTAVMAAGVVLTRRWGLPDGMSGLAATGWQLTLGGLMIAPLVPLLDTGAFVLDLPAVLGYAWLALPGGAIAYAAWFHAGRRVPATSLTLLIPLTPVTAAVLGLLLLDETLTGLQAAGFGLALVASLAGQLPGLPRVGLRRRDAGRSRPGGVAPRRSGRGARHGSS</sequence>
<feature type="domain" description="EamA" evidence="8">
    <location>
        <begin position="12"/>
        <end position="137"/>
    </location>
</feature>
<reference evidence="9 10" key="1">
    <citation type="submission" date="2019-03" db="EMBL/GenBank/DDBJ databases">
        <title>Genome Sequencing and Assembly of Various Microbes Isolated from Partially Reclaimed Soil and Acid Mine Drainage (AMD) Site.</title>
        <authorList>
            <person name="Steinbock B."/>
            <person name="Bechtold R."/>
            <person name="Sevigny J.L."/>
            <person name="Thomas D."/>
            <person name="Cuthill L.R."/>
            <person name="Aveiro Johannsen E.J."/>
            <person name="Thomas K."/>
            <person name="Ghosh A."/>
        </authorList>
    </citation>
    <scope>NUCLEOTIDE SEQUENCE [LARGE SCALE GENOMIC DNA]</scope>
    <source>
        <strain evidence="9 10">S-A3</strain>
    </source>
</reference>
<feature type="compositionally biased region" description="Basic residues" evidence="6">
    <location>
        <begin position="310"/>
        <end position="320"/>
    </location>
</feature>
<feature type="transmembrane region" description="Helical" evidence="7">
    <location>
        <begin position="69"/>
        <end position="89"/>
    </location>
</feature>
<feature type="transmembrane region" description="Helical" evidence="7">
    <location>
        <begin position="212"/>
        <end position="230"/>
    </location>
</feature>
<dbReference type="PANTHER" id="PTHR32322:SF2">
    <property type="entry name" value="EAMA DOMAIN-CONTAINING PROTEIN"/>
    <property type="match status" value="1"/>
</dbReference>
<dbReference type="Pfam" id="PF00892">
    <property type="entry name" value="EamA"/>
    <property type="match status" value="2"/>
</dbReference>
<accession>A0A4R5YCV8</accession>
<evidence type="ECO:0000256" key="6">
    <source>
        <dbReference type="SAM" id="MobiDB-lite"/>
    </source>
</evidence>
<dbReference type="Proteomes" id="UP000295163">
    <property type="component" value="Unassembled WGS sequence"/>
</dbReference>
<keyword evidence="4 7" id="KW-1133">Transmembrane helix</keyword>
<evidence type="ECO:0000256" key="1">
    <source>
        <dbReference type="ARBA" id="ARBA00004141"/>
    </source>
</evidence>
<dbReference type="AlphaFoldDB" id="A0A4R5YCV8"/>
<evidence type="ECO:0000313" key="10">
    <source>
        <dbReference type="Proteomes" id="UP000295163"/>
    </source>
</evidence>
<organism evidence="9 10">
    <name type="scientific">Kocuria rosea</name>
    <name type="common">Deinococcus erythromyxa</name>
    <name type="synonym">Micrococcus rubens</name>
    <dbReference type="NCBI Taxonomy" id="1275"/>
    <lineage>
        <taxon>Bacteria</taxon>
        <taxon>Bacillati</taxon>
        <taxon>Actinomycetota</taxon>
        <taxon>Actinomycetes</taxon>
        <taxon>Micrococcales</taxon>
        <taxon>Micrococcaceae</taxon>
        <taxon>Kocuria</taxon>
    </lineage>
</organism>
<feature type="transmembrane region" description="Helical" evidence="7">
    <location>
        <begin position="124"/>
        <end position="141"/>
    </location>
</feature>
<evidence type="ECO:0000256" key="2">
    <source>
        <dbReference type="ARBA" id="ARBA00007362"/>
    </source>
</evidence>
<protein>
    <submittedName>
        <fullName evidence="9">EamA family transporter</fullName>
    </submittedName>
</protein>
<feature type="transmembrane region" description="Helical" evidence="7">
    <location>
        <begin position="267"/>
        <end position="288"/>
    </location>
</feature>